<feature type="transmembrane region" description="Helical" evidence="1">
    <location>
        <begin position="229"/>
        <end position="249"/>
    </location>
</feature>
<gene>
    <name evidence="2" type="ORF">T190423A01A_40246</name>
</gene>
<keyword evidence="1" id="KW-0472">Membrane</keyword>
<reference evidence="2 3" key="1">
    <citation type="submission" date="2024-05" db="EMBL/GenBank/DDBJ databases">
        <authorList>
            <person name="Duchaud E."/>
        </authorList>
    </citation>
    <scope>NUCLEOTIDE SEQUENCE [LARGE SCALE GENOMIC DNA]</scope>
    <source>
        <strain evidence="2">Ena-SAMPLE-TAB-13-05-2024-13:56:06:370-140308</strain>
    </source>
</reference>
<organism evidence="2 3">
    <name type="scientific">Tenacibaculum polynesiense</name>
    <dbReference type="NCBI Taxonomy" id="3137857"/>
    <lineage>
        <taxon>Bacteria</taxon>
        <taxon>Pseudomonadati</taxon>
        <taxon>Bacteroidota</taxon>
        <taxon>Flavobacteriia</taxon>
        <taxon>Flavobacteriales</taxon>
        <taxon>Flavobacteriaceae</taxon>
        <taxon>Tenacibaculum</taxon>
    </lineage>
</organism>
<comment type="caution">
    <text evidence="2">The sequence shown here is derived from an EMBL/GenBank/DDBJ whole genome shotgun (WGS) entry which is preliminary data.</text>
</comment>
<proteinExistence type="predicted"/>
<sequence length="391" mass="44971">MMIKEYKIGKGWAIFVYIFAPLLIALFGWLLIMPFVLDDTSIEMLYFFVPLSLGMIGLMVVGLLDTIKGKVIVSSDTLSIRSTFINRDLNFQEIKGFQVEQNYIFVLPNTKKKKRIKISTYIGNSNELIMWLSSNFPDLHQTNEEKEEAEVLESFEYGRNVEERASKLNQAKKVAKALNWIGGLLLVWNLFKPEPYEYSILSLIVLPIITTLILIYYKGLIRIDEKKGSAYPTAIYAMLMPSSGLFLRALLDYNIFDYSNIWIPSITIGITLITLVIYGTKEFKFKKVKDYFTVLSLSILFWGFGYGAVVTLNCMHDESTPKTYLSKVLNKRINSGKATTYYLELESWGPQTENDDVSVSKELYENLEINDNANIYLKKGRFEIPWFVVTK</sequence>
<feature type="transmembrane region" description="Helical" evidence="1">
    <location>
        <begin position="291"/>
        <end position="312"/>
    </location>
</feature>
<evidence type="ECO:0008006" key="4">
    <source>
        <dbReference type="Google" id="ProtNLM"/>
    </source>
</evidence>
<keyword evidence="1" id="KW-0812">Transmembrane</keyword>
<evidence type="ECO:0000313" key="2">
    <source>
        <dbReference type="EMBL" id="CAL2103653.1"/>
    </source>
</evidence>
<keyword evidence="3" id="KW-1185">Reference proteome</keyword>
<evidence type="ECO:0000313" key="3">
    <source>
        <dbReference type="Proteomes" id="UP001497527"/>
    </source>
</evidence>
<protein>
    <recommendedName>
        <fullName evidence="4">PH domain-containing protein</fullName>
    </recommendedName>
</protein>
<feature type="transmembrane region" description="Helical" evidence="1">
    <location>
        <begin position="44"/>
        <end position="64"/>
    </location>
</feature>
<name>A0ABP1EZD5_9FLAO</name>
<dbReference type="RefSeq" id="WP_348717848.1">
    <property type="nucleotide sequence ID" value="NZ_CAXJIO010000013.1"/>
</dbReference>
<feature type="transmembrane region" description="Helical" evidence="1">
    <location>
        <begin position="174"/>
        <end position="191"/>
    </location>
</feature>
<dbReference type="Proteomes" id="UP001497527">
    <property type="component" value="Unassembled WGS sequence"/>
</dbReference>
<accession>A0ABP1EZD5</accession>
<feature type="transmembrane region" description="Helical" evidence="1">
    <location>
        <begin position="261"/>
        <end position="279"/>
    </location>
</feature>
<feature type="transmembrane region" description="Helical" evidence="1">
    <location>
        <begin position="12"/>
        <end position="32"/>
    </location>
</feature>
<keyword evidence="1" id="KW-1133">Transmembrane helix</keyword>
<dbReference type="EMBL" id="CAXJIO010000013">
    <property type="protein sequence ID" value="CAL2103653.1"/>
    <property type="molecule type" value="Genomic_DNA"/>
</dbReference>
<evidence type="ECO:0000256" key="1">
    <source>
        <dbReference type="SAM" id="Phobius"/>
    </source>
</evidence>
<feature type="transmembrane region" description="Helical" evidence="1">
    <location>
        <begin position="197"/>
        <end position="217"/>
    </location>
</feature>